<gene>
    <name evidence="7" type="ORF">SJS77_05200</name>
</gene>
<feature type="transmembrane region" description="Helical" evidence="6">
    <location>
        <begin position="362"/>
        <end position="378"/>
    </location>
</feature>
<keyword evidence="3 6" id="KW-0812">Transmembrane</keyword>
<dbReference type="PANTHER" id="PTHR30250:SF30">
    <property type="entry name" value="LIPID III FLIPPASE"/>
    <property type="match status" value="1"/>
</dbReference>
<feature type="transmembrane region" description="Helical" evidence="6">
    <location>
        <begin position="258"/>
        <end position="278"/>
    </location>
</feature>
<feature type="transmembrane region" description="Helical" evidence="6">
    <location>
        <begin position="335"/>
        <end position="355"/>
    </location>
</feature>
<evidence type="ECO:0000313" key="7">
    <source>
        <dbReference type="EMBL" id="MDX7719872.1"/>
    </source>
</evidence>
<sequence length="415" mass="46574">MNLLKTSVLNGFAVIIKMLTMLGINKVLAIYVGPSGYAAFGQLQNAIQMITLISSGALNNGVIKYTSQHIHDEEKQVNIWKTAGTIVIIGAIITSLVVFIFSQDLSSFFIKGDDYSHVFKFFALSLIFFVLNTLLLAILNARREIIAYAFCNIVGSIVSLIATVLLTIKYNISGALVALATYQSFAFIVTFFVIYKKEWFKVSYIFGRIDKSVFKLLLSFSLMSLVSAICVPLSHMAIRKYIGQELGWESAGLWEAMWRLSSAFLLLVSSTFSVYFLPKLSALDAREEIIKELVNGFKLIIPFVIFGAMIIYFFRGYIITALFSQSFMKIQEIMPFQLIGDSIKACSLLLGYLVVSKAMVKEYILSEVVITLFFYLSIRQFVNLLGLEGLGVAHMLTYSLHFCLLYYLVKKKGVI</sequence>
<dbReference type="InterPro" id="IPR002797">
    <property type="entry name" value="Polysacc_synth"/>
</dbReference>
<dbReference type="InterPro" id="IPR044550">
    <property type="entry name" value="WzxE"/>
</dbReference>
<evidence type="ECO:0000256" key="3">
    <source>
        <dbReference type="ARBA" id="ARBA00022692"/>
    </source>
</evidence>
<evidence type="ECO:0000256" key="5">
    <source>
        <dbReference type="ARBA" id="ARBA00023136"/>
    </source>
</evidence>
<reference evidence="7" key="1">
    <citation type="submission" date="2023-11" db="EMBL/GenBank/DDBJ databases">
        <title>WGS of Aeromonas in Northern Israel.</title>
        <authorList>
            <person name="Hershko Y."/>
        </authorList>
    </citation>
    <scope>NUCLEOTIDE SEQUENCE</scope>
    <source>
        <strain evidence="7">77416</strain>
    </source>
</reference>
<evidence type="ECO:0000256" key="6">
    <source>
        <dbReference type="SAM" id="Phobius"/>
    </source>
</evidence>
<dbReference type="GO" id="GO:0005886">
    <property type="term" value="C:plasma membrane"/>
    <property type="evidence" value="ECO:0007669"/>
    <property type="project" value="UniProtKB-SubCell"/>
</dbReference>
<keyword evidence="5 6" id="KW-0472">Membrane</keyword>
<keyword evidence="4 6" id="KW-1133">Transmembrane helix</keyword>
<evidence type="ECO:0000256" key="1">
    <source>
        <dbReference type="ARBA" id="ARBA00004651"/>
    </source>
</evidence>
<dbReference type="GO" id="GO:0009246">
    <property type="term" value="P:enterobacterial common antigen biosynthetic process"/>
    <property type="evidence" value="ECO:0007669"/>
    <property type="project" value="InterPro"/>
</dbReference>
<evidence type="ECO:0000256" key="2">
    <source>
        <dbReference type="ARBA" id="ARBA00022475"/>
    </source>
</evidence>
<comment type="subcellular location">
    <subcellularLocation>
        <location evidence="1">Cell membrane</location>
        <topology evidence="1">Multi-pass membrane protein</topology>
    </subcellularLocation>
</comment>
<dbReference type="Proteomes" id="UP001277183">
    <property type="component" value="Unassembled WGS sequence"/>
</dbReference>
<feature type="transmembrane region" description="Helical" evidence="6">
    <location>
        <begin position="146"/>
        <end position="168"/>
    </location>
</feature>
<evidence type="ECO:0000256" key="4">
    <source>
        <dbReference type="ARBA" id="ARBA00022989"/>
    </source>
</evidence>
<evidence type="ECO:0000313" key="8">
    <source>
        <dbReference type="Proteomes" id="UP001277183"/>
    </source>
</evidence>
<keyword evidence="2" id="KW-1003">Cell membrane</keyword>
<comment type="caution">
    <text evidence="7">The sequence shown here is derived from an EMBL/GenBank/DDBJ whole genome shotgun (WGS) entry which is preliminary data.</text>
</comment>
<accession>A0AAW9EZH3</accession>
<proteinExistence type="predicted"/>
<feature type="transmembrane region" description="Helical" evidence="6">
    <location>
        <begin position="216"/>
        <end position="238"/>
    </location>
</feature>
<dbReference type="Pfam" id="PF01943">
    <property type="entry name" value="Polysacc_synt"/>
    <property type="match status" value="1"/>
</dbReference>
<dbReference type="PANTHER" id="PTHR30250">
    <property type="entry name" value="PST FAMILY PREDICTED COLANIC ACID TRANSPORTER"/>
    <property type="match status" value="1"/>
</dbReference>
<feature type="transmembrane region" description="Helical" evidence="6">
    <location>
        <begin position="46"/>
        <end position="67"/>
    </location>
</feature>
<feature type="transmembrane region" description="Helical" evidence="6">
    <location>
        <begin position="12"/>
        <end position="34"/>
    </location>
</feature>
<feature type="transmembrane region" description="Helical" evidence="6">
    <location>
        <begin position="390"/>
        <end position="409"/>
    </location>
</feature>
<dbReference type="RefSeq" id="WP_202211452.1">
    <property type="nucleotide sequence ID" value="NZ_AP024136.1"/>
</dbReference>
<feature type="transmembrane region" description="Helical" evidence="6">
    <location>
        <begin position="174"/>
        <end position="195"/>
    </location>
</feature>
<protein>
    <submittedName>
        <fullName evidence="7">O-antigen translocase</fullName>
    </submittedName>
</protein>
<dbReference type="CDD" id="cd13125">
    <property type="entry name" value="MATE_like_10"/>
    <property type="match status" value="1"/>
</dbReference>
<dbReference type="AlphaFoldDB" id="A0AAW9EZH3"/>
<name>A0AAW9EZH3_AERCA</name>
<organism evidence="7 8">
    <name type="scientific">Aeromonas caviae</name>
    <name type="common">Aeromonas punctata</name>
    <dbReference type="NCBI Taxonomy" id="648"/>
    <lineage>
        <taxon>Bacteria</taxon>
        <taxon>Pseudomonadati</taxon>
        <taxon>Pseudomonadota</taxon>
        <taxon>Gammaproteobacteria</taxon>
        <taxon>Aeromonadales</taxon>
        <taxon>Aeromonadaceae</taxon>
        <taxon>Aeromonas</taxon>
    </lineage>
</organism>
<dbReference type="InterPro" id="IPR050833">
    <property type="entry name" value="Poly_Biosynth_Transport"/>
</dbReference>
<feature type="transmembrane region" description="Helical" evidence="6">
    <location>
        <begin position="79"/>
        <end position="101"/>
    </location>
</feature>
<feature type="transmembrane region" description="Helical" evidence="6">
    <location>
        <begin position="121"/>
        <end position="139"/>
    </location>
</feature>
<dbReference type="EMBL" id="JAWZVU010000030">
    <property type="protein sequence ID" value="MDX7719872.1"/>
    <property type="molecule type" value="Genomic_DNA"/>
</dbReference>
<feature type="transmembrane region" description="Helical" evidence="6">
    <location>
        <begin position="299"/>
        <end position="323"/>
    </location>
</feature>